<dbReference type="PROSITE" id="PS51186">
    <property type="entry name" value="GNAT"/>
    <property type="match status" value="1"/>
</dbReference>
<dbReference type="InterPro" id="IPR000182">
    <property type="entry name" value="GNAT_dom"/>
</dbReference>
<dbReference type="Pfam" id="PF00583">
    <property type="entry name" value="Acetyltransf_1"/>
    <property type="match status" value="1"/>
</dbReference>
<dbReference type="InterPro" id="IPR051016">
    <property type="entry name" value="Diverse_Substrate_AcTransf"/>
</dbReference>
<keyword evidence="2 5" id="KW-0808">Transferase</keyword>
<dbReference type="FunFam" id="3.40.630.30:FF:000064">
    <property type="entry name" value="GNAT family acetyltransferase"/>
    <property type="match status" value="1"/>
</dbReference>
<evidence type="ECO:0000313" key="5">
    <source>
        <dbReference type="EMBL" id="QEA04468.1"/>
    </source>
</evidence>
<comment type="similarity">
    <text evidence="1">Belongs to the acetyltransferase family.</text>
</comment>
<dbReference type="PANTHER" id="PTHR10545">
    <property type="entry name" value="DIAMINE N-ACETYLTRANSFERASE"/>
    <property type="match status" value="1"/>
</dbReference>
<dbReference type="Gene3D" id="3.40.630.30">
    <property type="match status" value="1"/>
</dbReference>
<evidence type="ECO:0000256" key="2">
    <source>
        <dbReference type="ARBA" id="ARBA00022679"/>
    </source>
</evidence>
<evidence type="ECO:0000256" key="3">
    <source>
        <dbReference type="ARBA" id="ARBA00023315"/>
    </source>
</evidence>
<dbReference type="EMBL" id="MN079084">
    <property type="protein sequence ID" value="QEA04468.1"/>
    <property type="molecule type" value="Genomic_DNA"/>
</dbReference>
<protein>
    <submittedName>
        <fullName evidence="5">Acetyltransferase YpeA</fullName>
        <ecNumber evidence="5">2.3.1.-</ecNumber>
    </submittedName>
</protein>
<dbReference type="CDD" id="cd04301">
    <property type="entry name" value="NAT_SF"/>
    <property type="match status" value="1"/>
</dbReference>
<feature type="domain" description="N-acetyltransferase" evidence="4">
    <location>
        <begin position="12"/>
        <end position="169"/>
    </location>
</feature>
<accession>A0A5B8R937</accession>
<dbReference type="AlphaFoldDB" id="A0A5B8R937"/>
<evidence type="ECO:0000256" key="1">
    <source>
        <dbReference type="ARBA" id="ARBA00008694"/>
    </source>
</evidence>
<dbReference type="EC" id="2.3.1.-" evidence="5"/>
<keyword evidence="3 5" id="KW-0012">Acyltransferase</keyword>
<organism evidence="5">
    <name type="scientific">uncultured organism</name>
    <dbReference type="NCBI Taxonomy" id="155900"/>
    <lineage>
        <taxon>unclassified sequences</taxon>
        <taxon>environmental samples</taxon>
    </lineage>
</organism>
<dbReference type="SUPFAM" id="SSF55729">
    <property type="entry name" value="Acyl-CoA N-acyltransferases (Nat)"/>
    <property type="match status" value="1"/>
</dbReference>
<proteinExistence type="inferred from homology"/>
<gene>
    <name evidence="5" type="primary">ypeA</name>
    <name evidence="5" type="ORF">KBTEX_00776</name>
</gene>
<name>A0A5B8R937_9ZZZZ</name>
<reference evidence="5" key="1">
    <citation type="submission" date="2019-06" db="EMBL/GenBank/DDBJ databases">
        <authorList>
            <person name="Murdoch R.W."/>
            <person name="Fathepure B."/>
        </authorList>
    </citation>
    <scope>NUCLEOTIDE SEQUENCE</scope>
</reference>
<dbReference type="GO" id="GO:0008080">
    <property type="term" value="F:N-acetyltransferase activity"/>
    <property type="evidence" value="ECO:0007669"/>
    <property type="project" value="TreeGrafter"/>
</dbReference>
<sequence length="171" mass="18595">MDNALATDTPALALRFAGPGDCPTILAFIRELADYERLSHEVVADESRLMDTLFGDHPYAEVIIAELDGEAVGFALFFHNYSTFLAAPGIYLEDLYVRPVARGHGIGQALLTALARLAVARGCGRLEWSVLDWNAPAIGFYERLGARAQDEWVGYRLTGDALRGLAAVEAP</sequence>
<dbReference type="PANTHER" id="PTHR10545:SF29">
    <property type="entry name" value="GH14572P-RELATED"/>
    <property type="match status" value="1"/>
</dbReference>
<dbReference type="InterPro" id="IPR016181">
    <property type="entry name" value="Acyl_CoA_acyltransferase"/>
</dbReference>
<evidence type="ECO:0000259" key="4">
    <source>
        <dbReference type="PROSITE" id="PS51186"/>
    </source>
</evidence>